<sequence length="167" mass="17785">MGLRDRKTLKPPIVVDATPPRAEARSKAARGKRGAKSAPNSTMRMPPSNVNEDPSPLTTPTTEGVPPLTDIALERLTSSMQDLVVKTEPIRVSYPHTPSPVKQASELGGISSADPEQKPIPEEVLPTQPSLKFKVRVPPAVVQQLRAQAGEKGGTPEAPAVQHSAQL</sequence>
<dbReference type="AlphaFoldDB" id="A0A165IIC8"/>
<organism evidence="2 3">
    <name type="scientific">Calocera cornea HHB12733</name>
    <dbReference type="NCBI Taxonomy" id="1353952"/>
    <lineage>
        <taxon>Eukaryota</taxon>
        <taxon>Fungi</taxon>
        <taxon>Dikarya</taxon>
        <taxon>Basidiomycota</taxon>
        <taxon>Agaricomycotina</taxon>
        <taxon>Dacrymycetes</taxon>
        <taxon>Dacrymycetales</taxon>
        <taxon>Dacrymycetaceae</taxon>
        <taxon>Calocera</taxon>
    </lineage>
</organism>
<gene>
    <name evidence="2" type="ORF">CALCODRAFT_94986</name>
</gene>
<evidence type="ECO:0000313" key="2">
    <source>
        <dbReference type="EMBL" id="KZT60609.1"/>
    </source>
</evidence>
<feature type="region of interest" description="Disordered" evidence="1">
    <location>
        <begin position="147"/>
        <end position="167"/>
    </location>
</feature>
<reference evidence="2 3" key="1">
    <citation type="journal article" date="2016" name="Mol. Biol. Evol.">
        <title>Comparative Genomics of Early-Diverging Mushroom-Forming Fungi Provides Insights into the Origins of Lignocellulose Decay Capabilities.</title>
        <authorList>
            <person name="Nagy L.G."/>
            <person name="Riley R."/>
            <person name="Tritt A."/>
            <person name="Adam C."/>
            <person name="Daum C."/>
            <person name="Floudas D."/>
            <person name="Sun H."/>
            <person name="Yadav J.S."/>
            <person name="Pangilinan J."/>
            <person name="Larsson K.H."/>
            <person name="Matsuura K."/>
            <person name="Barry K."/>
            <person name="Labutti K."/>
            <person name="Kuo R."/>
            <person name="Ohm R.A."/>
            <person name="Bhattacharya S.S."/>
            <person name="Shirouzu T."/>
            <person name="Yoshinaga Y."/>
            <person name="Martin F.M."/>
            <person name="Grigoriev I.V."/>
            <person name="Hibbett D.S."/>
        </authorList>
    </citation>
    <scope>NUCLEOTIDE SEQUENCE [LARGE SCALE GENOMIC DNA]</scope>
    <source>
        <strain evidence="2 3">HHB12733</strain>
    </source>
</reference>
<dbReference type="EMBL" id="KV423929">
    <property type="protein sequence ID" value="KZT60609.1"/>
    <property type="molecule type" value="Genomic_DNA"/>
</dbReference>
<accession>A0A165IIC8</accession>
<dbReference type="Proteomes" id="UP000076842">
    <property type="component" value="Unassembled WGS sequence"/>
</dbReference>
<feature type="compositionally biased region" description="Polar residues" evidence="1">
    <location>
        <begin position="39"/>
        <end position="62"/>
    </location>
</feature>
<feature type="region of interest" description="Disordered" evidence="1">
    <location>
        <begin position="1"/>
        <end position="66"/>
    </location>
</feature>
<evidence type="ECO:0000256" key="1">
    <source>
        <dbReference type="SAM" id="MobiDB-lite"/>
    </source>
</evidence>
<feature type="region of interest" description="Disordered" evidence="1">
    <location>
        <begin position="91"/>
        <end position="127"/>
    </location>
</feature>
<evidence type="ECO:0000313" key="3">
    <source>
        <dbReference type="Proteomes" id="UP000076842"/>
    </source>
</evidence>
<keyword evidence="3" id="KW-1185">Reference proteome</keyword>
<protein>
    <submittedName>
        <fullName evidence="2">Uncharacterized protein</fullName>
    </submittedName>
</protein>
<proteinExistence type="predicted"/>
<dbReference type="InParanoid" id="A0A165IIC8"/>
<name>A0A165IIC8_9BASI</name>